<feature type="signal peptide" evidence="2">
    <location>
        <begin position="1"/>
        <end position="24"/>
    </location>
</feature>
<dbReference type="VEuPathDB" id="AmoebaDB:NAEGRDRAFT_72148"/>
<dbReference type="Proteomes" id="UP000006671">
    <property type="component" value="Unassembled WGS sequence"/>
</dbReference>
<proteinExistence type="predicted"/>
<dbReference type="AlphaFoldDB" id="D2VT24"/>
<dbReference type="InParanoid" id="D2VT24"/>
<evidence type="ECO:0000313" key="3">
    <source>
        <dbReference type="EMBL" id="EFC40010.1"/>
    </source>
</evidence>
<dbReference type="InterPro" id="IPR008929">
    <property type="entry name" value="Chondroitin_lyas"/>
</dbReference>
<reference evidence="3 4" key="1">
    <citation type="journal article" date="2010" name="Cell">
        <title>The genome of Naegleria gruberi illuminates early eukaryotic versatility.</title>
        <authorList>
            <person name="Fritz-Laylin L.K."/>
            <person name="Prochnik S.E."/>
            <person name="Ginger M.L."/>
            <person name="Dacks J.B."/>
            <person name="Carpenter M.L."/>
            <person name="Field M.C."/>
            <person name="Kuo A."/>
            <person name="Paredez A."/>
            <person name="Chapman J."/>
            <person name="Pham J."/>
            <person name="Shu S."/>
            <person name="Neupane R."/>
            <person name="Cipriano M."/>
            <person name="Mancuso J."/>
            <person name="Tu H."/>
            <person name="Salamov A."/>
            <person name="Lindquist E."/>
            <person name="Shapiro H."/>
            <person name="Lucas S."/>
            <person name="Grigoriev I.V."/>
            <person name="Cande W.Z."/>
            <person name="Fulton C."/>
            <person name="Rokhsar D.S."/>
            <person name="Dawson S.C."/>
        </authorList>
    </citation>
    <scope>NUCLEOTIDE SEQUENCE [LARGE SCALE GENOMIC DNA]</scope>
    <source>
        <strain evidence="3 4">NEG-M</strain>
    </source>
</reference>
<feature type="chain" id="PRO_5003038682" evidence="2">
    <location>
        <begin position="25"/>
        <end position="727"/>
    </location>
</feature>
<dbReference type="Gene3D" id="1.50.10.100">
    <property type="entry name" value="Chondroitin AC/alginate lyase"/>
    <property type="match status" value="1"/>
</dbReference>
<keyword evidence="4" id="KW-1185">Reference proteome</keyword>
<dbReference type="OrthoDB" id="10407669at2759"/>
<name>D2VT24_NAEGR</name>
<dbReference type="EMBL" id="GG738895">
    <property type="protein sequence ID" value="EFC40010.1"/>
    <property type="molecule type" value="Genomic_DNA"/>
</dbReference>
<dbReference type="GeneID" id="8850995"/>
<dbReference type="Gene3D" id="2.70.98.70">
    <property type="match status" value="1"/>
</dbReference>
<feature type="transmembrane region" description="Helical" evidence="1">
    <location>
        <begin position="709"/>
        <end position="726"/>
    </location>
</feature>
<keyword evidence="1" id="KW-1133">Transmembrane helix</keyword>
<organism evidence="4">
    <name type="scientific">Naegleria gruberi</name>
    <name type="common">Amoeba</name>
    <dbReference type="NCBI Taxonomy" id="5762"/>
    <lineage>
        <taxon>Eukaryota</taxon>
        <taxon>Discoba</taxon>
        <taxon>Heterolobosea</taxon>
        <taxon>Tetramitia</taxon>
        <taxon>Eutetramitia</taxon>
        <taxon>Vahlkampfiidae</taxon>
        <taxon>Naegleria</taxon>
    </lineage>
</organism>
<keyword evidence="1" id="KW-0472">Membrane</keyword>
<dbReference type="RefSeq" id="XP_002672754.1">
    <property type="nucleotide sequence ID" value="XM_002672708.1"/>
</dbReference>
<sequence length="727" mass="80177">MKSTSLLISLVLFISICISTHVNCAWNLPPLGSPRILFADSSYLTKLKSDMAKPTNYATSFKNFVNSGISGGGSVYLFEAWHSALLFMVTGQVSYCNYAVQNIDSIVAQEESIIASGNIPSIAGDSYLDVGYGLHNIMTVYDWCRAQTSQSQRNRWTNYANQAVSNIWNCSTATWGGKDAAWSCWSVDNPGNNYYYSFLRATMMVGLATYGENASADMWLRQFRNVKIGNQLIPYFNGELKTGGSLEGTGYGISHKELFNLYIWWQLSTGENIADLTSHTYNSLQWILHQMVPQLDALANIGDQARDSSASFYDYHRHYIIALCYLYPKSKLAKSAKILLSKSSVPQMTSGFNTYIDYIYDISSIETVPLNSTYITTSFRGDSTGTLALRSSWDSDAVYANLVCGPLVESHAHQDQGSFILYHKGWLAYDQNFNSHSGIQQMNHYHNLVRIVSDNEIILQSGGSPCNMSALSDNSVYSYALSLVTPLYDSNNYNSKGLVTKVEREFVFIKPSTFVVFDRVATKTNSKAKRILSLNFMDKPSYSNGNLVFNSKSSITVKTLSPTSNLNVSIIDWKTEDSDNNAGYRVDYLDTSSLDSTNFLQVISINSSVASSIRDDVSGKIGATISLNDGRKVTVRFNTASTGGSIVVISNKQTTLVNEDLTTSKQALGVGEVIVPLSSPKPVPISSVQPGQKSSKAFTSTRVNSSRPSQMSSLFFIIVIIGFILIN</sequence>
<keyword evidence="2" id="KW-0732">Signal</keyword>
<gene>
    <name evidence="3" type="ORF">NAEGRDRAFT_72148</name>
</gene>
<protein>
    <submittedName>
        <fullName evidence="3">Predicted protein</fullName>
    </submittedName>
</protein>
<dbReference type="KEGG" id="ngr:NAEGRDRAFT_72148"/>
<evidence type="ECO:0000256" key="1">
    <source>
        <dbReference type="SAM" id="Phobius"/>
    </source>
</evidence>
<keyword evidence="1" id="KW-0812">Transmembrane</keyword>
<evidence type="ECO:0000313" key="4">
    <source>
        <dbReference type="Proteomes" id="UP000006671"/>
    </source>
</evidence>
<evidence type="ECO:0000256" key="2">
    <source>
        <dbReference type="SAM" id="SignalP"/>
    </source>
</evidence>
<accession>D2VT24</accession>